<accession>A0ABP1FTK1</accession>
<dbReference type="EMBL" id="CAXHTA020000004">
    <property type="protein sequence ID" value="CAL5220827.1"/>
    <property type="molecule type" value="Genomic_DNA"/>
</dbReference>
<proteinExistence type="predicted"/>
<sequence>MLRLLVGRVAQKQQTWRLVHCSAQVAAQAHRTRLITSSAAAAESMSRDKTDLNAGAAAAAAAQTMQQQPSAHGLQAAPQVAKVLGFAGAIPFLALAPPIAQSLPFLPTDLVANAALLQLGYGASIASFLGGIHWAMAMAEYGGAAASARMASERYIWSVTPCLMAWPAVALQPGPGSLIMGTVLGVVYAMDRSFAAKGLLPAWYMALRLPLTLAAVSGMAITLVGSLMASTEARAARQ</sequence>
<dbReference type="Pfam" id="PF11911">
    <property type="entry name" value="DUF3429"/>
    <property type="match status" value="1"/>
</dbReference>
<feature type="transmembrane region" description="Helical" evidence="1">
    <location>
        <begin position="120"/>
        <end position="142"/>
    </location>
</feature>
<keyword evidence="1" id="KW-0812">Transmembrane</keyword>
<dbReference type="InterPro" id="IPR021836">
    <property type="entry name" value="DUF3429"/>
</dbReference>
<evidence type="ECO:0000313" key="3">
    <source>
        <dbReference type="Proteomes" id="UP001497392"/>
    </source>
</evidence>
<dbReference type="PANTHER" id="PTHR15887:SF1">
    <property type="entry name" value="TRANSMEMBRANE PROTEIN 69"/>
    <property type="match status" value="1"/>
</dbReference>
<gene>
    <name evidence="2" type="primary">g2906</name>
    <name evidence="2" type="ORF">VP750_LOCUS2486</name>
</gene>
<feature type="transmembrane region" description="Helical" evidence="1">
    <location>
        <begin position="80"/>
        <end position="100"/>
    </location>
</feature>
<feature type="transmembrane region" description="Helical" evidence="1">
    <location>
        <begin position="163"/>
        <end position="189"/>
    </location>
</feature>
<keyword evidence="1" id="KW-1133">Transmembrane helix</keyword>
<name>A0ABP1FTK1_9CHLO</name>
<organism evidence="2 3">
    <name type="scientific">Coccomyxa viridis</name>
    <dbReference type="NCBI Taxonomy" id="1274662"/>
    <lineage>
        <taxon>Eukaryota</taxon>
        <taxon>Viridiplantae</taxon>
        <taxon>Chlorophyta</taxon>
        <taxon>core chlorophytes</taxon>
        <taxon>Trebouxiophyceae</taxon>
        <taxon>Trebouxiophyceae incertae sedis</taxon>
        <taxon>Coccomyxaceae</taxon>
        <taxon>Coccomyxa</taxon>
    </lineage>
</organism>
<protein>
    <submittedName>
        <fullName evidence="2">G2906 protein</fullName>
    </submittedName>
</protein>
<keyword evidence="1" id="KW-0472">Membrane</keyword>
<feature type="transmembrane region" description="Helical" evidence="1">
    <location>
        <begin position="209"/>
        <end position="229"/>
    </location>
</feature>
<evidence type="ECO:0000256" key="1">
    <source>
        <dbReference type="SAM" id="Phobius"/>
    </source>
</evidence>
<dbReference type="Proteomes" id="UP001497392">
    <property type="component" value="Unassembled WGS sequence"/>
</dbReference>
<evidence type="ECO:0000313" key="2">
    <source>
        <dbReference type="EMBL" id="CAL5220827.1"/>
    </source>
</evidence>
<dbReference type="PANTHER" id="PTHR15887">
    <property type="entry name" value="TRANSMEMBRANE PROTEIN 69"/>
    <property type="match status" value="1"/>
</dbReference>
<comment type="caution">
    <text evidence="2">The sequence shown here is derived from an EMBL/GenBank/DDBJ whole genome shotgun (WGS) entry which is preliminary data.</text>
</comment>
<keyword evidence="3" id="KW-1185">Reference proteome</keyword>
<reference evidence="2 3" key="1">
    <citation type="submission" date="2024-06" db="EMBL/GenBank/DDBJ databases">
        <authorList>
            <person name="Kraege A."/>
            <person name="Thomma B."/>
        </authorList>
    </citation>
    <scope>NUCLEOTIDE SEQUENCE [LARGE SCALE GENOMIC DNA]</scope>
</reference>